<dbReference type="Gene3D" id="3.30.420.10">
    <property type="entry name" value="Ribonuclease H-like superfamily/Ribonuclease H"/>
    <property type="match status" value="1"/>
</dbReference>
<dbReference type="InterPro" id="IPR006133">
    <property type="entry name" value="DNA-dir_DNA_pol_B_exonuc"/>
</dbReference>
<feature type="compositionally biased region" description="Acidic residues" evidence="17">
    <location>
        <begin position="2107"/>
        <end position="2118"/>
    </location>
</feature>
<dbReference type="SMART" id="SM01159">
    <property type="entry name" value="DUF1744"/>
    <property type="match status" value="1"/>
</dbReference>
<dbReference type="Pfam" id="PF22634">
    <property type="entry name" value="POL2_thumb"/>
    <property type="match status" value="1"/>
</dbReference>
<evidence type="ECO:0000256" key="10">
    <source>
        <dbReference type="ARBA" id="ARBA00022833"/>
    </source>
</evidence>
<keyword evidence="15 16" id="KW-0539">Nucleus</keyword>
<keyword evidence="14 16" id="KW-0238">DNA-binding</keyword>
<dbReference type="InterPro" id="IPR012337">
    <property type="entry name" value="RNaseH-like_sf"/>
</dbReference>
<keyword evidence="12 16" id="KW-0408">Iron</keyword>
<dbReference type="InterPro" id="IPR006172">
    <property type="entry name" value="DNA-dir_DNA_pol_B"/>
</dbReference>
<sequence length="2475" mass="278839">MKRQKFEKSDNSKSDGQTTDEGAERRIRRVRANETIDEIYGFVGLKEPGEHTGWLVNMHPSDVIDEEKRLVSAVDYYFLRDDGSRFKVSMPYRPYFYAAVRSCCEHEVLSYLSKKYSGKFASLDLLEKEDLELANHLSGLKKTYIKLAFFSVDDLMRVKRELLPKVKSNRDKESAKTAYTSMLASHFSGEQQQHQMEKHHDQSKSETGYTHMIVDQTDNILDLREHDVPYHVRVSIDLKIFVGSWYRICCRGSSVPEITPREDLVDRPDPVVLAYDIETTKLPLKFPDAASDQIMMISYMIDGDGFLICNREIIAEDVEDFEFTPRPEFEGLFTVFNEPDEKSTIERFFNHVVERQPTIFVTYNGDFFDWPFVEARASVHGINMQDRIGFARDNQNEYKSRPAIHMDCLKWVKRDSYLPVGSQGLKAVAKAKLRYNPVEIDPEDMCRMAAEDPRQLANYSVSDAVATYYLYMKYVHPFIFALCTIIPMEPDEVLRKGSGTLCEALLMVEAYHANIVYPNKQEAQLNKLTPDGHVLDQETYVGGHVEALESGVFRANLPCKFKMVPEAFQDLIHSVEDTMRHAVETEAGVPLSDCLNFADICSDIKAKLADLRDNPIRVEKPIIYHLDVGAMYPNIILTNRLQPSAIVNSTVCAACDFNRPGERCQRTMIWSWRGEIMPANRSEYHRIQAQLEQERFPPAAAPSGSFANDKFKGRFQQLNKHQSDQQKQQQQSSGPGATRAFYQLSKEEKAAVEKKRLTDFCRRAYKKVHVTRLEQRTATICQRENSFYVDTVRAFRDRRYKFKDLCKVWKNNLDKAVAKGDAGEVKRCNGMLVLYDSLQLAHKCILNSFYGYVMRKGARWYSMEMAGIVCHTGANIITKAREIVEQIGRPLELDTDGIWCVLPASFPENFTVRTSNAKKPKLNISYPGAMLNAMVQQHFTNDQYHELVATNGSTIEYRVRSENSIFFEVDGPYLAMVLPASKEEGKKLKKRYAVFNFDGSLAELKGFEVKRNGELQLIKIFQSSVFEAFLKGDSLAECYAAVAKVADYWLDVLFSKAESMPDTELFELIAENRSMSKRLEDYGGQKSTSISTAKRLAEFLGEQMVKDAGLACRFVISKRPEGAPVTERAVPLAIFQAEPSVKRHFLRRWLKSPGLQDLDIRSILDWDYYIERLSSAVQKIITIPAALQHVANPVPRVPHPDWLRKKLLEKTDVFKQRRISDMFSKASAKPRLTPDVVDVEDAAGPTGSRKRVRINSTNEQDDAGDSVLMEDRDGEGAEAAEARSKASSIKCARTFSNPNQDAIGAANKPPVVNALSRTPGPAASSAVTDLDKPWFEALGEPPRLRRDSSKGFADWLRFHKRKWRHQRAQQRACNAGGGASKRARTAGDSADSTAGESLSTTNILAPLPLQSVGIGASSGVGGMSAFIRRNQRALLDRPWEIVQLAGETGEPGLFRMWIVVDQELRCVKVQVPRIFYVNHLTAKTDCPADAERQYRRVSRTLPRNRVAHHLYEYRMPESVYRKNQDSIRAQLMTNDVLGVFELSTSLWFRAVLRLGCLCVVDRDWARRLVASGRDTDTFPLDSLWLRSASQSPYLASSRGLKLSHFYHHTSGRLQIWAIFTPGNQPRCHVFIMAQSGGRLASDWPGLATGYAAEWRRREAAMREALGDQLIDGFMPPETFSFDVKVCFLCGLIPSTLIHNIQLPNISIPNIPIRQQSEQNIDGIVKAIDKCLSSNKTERRTPTIMTVDSSTPLSELTRRFHSLQDYPLVPVPPLHQLLFNSGHQPDSAEENYGLGLDWQRLGAARMIGHYLDSCVAYAKQLSVARYHQVPIGNLPINANESAILGIDVFLGRTLLKQNHLLWCSDSESPDLGGFESDDLRLDLDLTCEIEPFETVRPGFYPAYCAHIDVSSLAVCALLQCARIHEMEGGAQTYEILPVQGVEEMMSEAAGSSLSQYDETAACSTAFRTIRSLALAWIRDVTQHSHRCADNLLVHLQRWFRSPQSRFHDPALLRTLQRLMRKLQIHLLAELRTLGGGQVIRADFYNILLATGKQNPDDCLAYARHVCRTLCSKDAFQALDLQVSGVYSALLFLDAANFCGIRYEVTPEDEEDLDDEAEEAEDRRDRSAVSLSLPACLPSEIRPSQHPSLRHRRMECQWNLGEFLPISLQPAFDTVLTGLLLATETLLYEEGKTAGKGLEEALLTLLKGSLSHDLMAQVDAFRRRFKSAGGAASKLIAVPNPPGRRADADCANGGLEFAKSVCRVLSLADCLAEEADRVKAALLRLAGVGEFSSRGDWTNPCASLTLAEVACHRCDFVRNLDLCRDPLRRGRGAQGSWLCPRCDSPYERSMLELRLLNVAKLLAMNSSLQDLTCSKCNSVMDRSLAKLCPCAGKFRCTVNGPDMLVQLRTLLSVAEHFDLALLRTTANLLPFDLNTTPPEMNVTIKSFYQVKIGKLAVQSTCEKLTAHFLFIYNLMIA</sequence>
<dbReference type="InterPro" id="IPR042087">
    <property type="entry name" value="DNA_pol_B_thumb"/>
</dbReference>
<dbReference type="Gene3D" id="3.90.1600.10">
    <property type="entry name" value="Palm domain of DNA polymerase"/>
    <property type="match status" value="1"/>
</dbReference>
<keyword evidence="10 16" id="KW-0862">Zinc</keyword>
<dbReference type="SUPFAM" id="SSF53098">
    <property type="entry name" value="Ribonuclease H-like"/>
    <property type="match status" value="1"/>
</dbReference>
<dbReference type="GO" id="GO:0051539">
    <property type="term" value="F:4 iron, 4 sulfur cluster binding"/>
    <property type="evidence" value="ECO:0007669"/>
    <property type="project" value="UniProtKB-KW"/>
</dbReference>
<dbReference type="GO" id="GO:0008270">
    <property type="term" value="F:zinc ion binding"/>
    <property type="evidence" value="ECO:0007669"/>
    <property type="project" value="UniProtKB-KW"/>
</dbReference>
<keyword evidence="11 16" id="KW-0239">DNA-directed DNA polymerase</keyword>
<dbReference type="InterPro" id="IPR023211">
    <property type="entry name" value="DNA_pol_palm_dom_sf"/>
</dbReference>
<dbReference type="GO" id="GO:0003677">
    <property type="term" value="F:DNA binding"/>
    <property type="evidence" value="ECO:0007669"/>
    <property type="project" value="UniProtKB-KW"/>
</dbReference>
<dbReference type="InterPro" id="IPR054475">
    <property type="entry name" value="Znf-DPOE"/>
</dbReference>
<keyword evidence="7 16" id="KW-0235">DNA replication</keyword>
<evidence type="ECO:0000256" key="4">
    <source>
        <dbReference type="ARBA" id="ARBA00022485"/>
    </source>
</evidence>
<feature type="region of interest" description="Disordered" evidence="17">
    <location>
        <begin position="1"/>
        <end position="25"/>
    </location>
</feature>
<dbReference type="PANTHER" id="PTHR10670">
    <property type="entry name" value="DNA POLYMERASE EPSILON CATALYTIC SUBUNIT A"/>
    <property type="match status" value="1"/>
</dbReference>
<keyword evidence="19" id="KW-1185">Reference proteome</keyword>
<dbReference type="GO" id="GO:0008622">
    <property type="term" value="C:epsilon DNA polymerase complex"/>
    <property type="evidence" value="ECO:0007669"/>
    <property type="project" value="InterPro"/>
</dbReference>
<comment type="similarity">
    <text evidence="3 16">Belongs to the DNA polymerase type-B family.</text>
</comment>
<keyword evidence="9 16" id="KW-0863">Zinc-finger</keyword>
<dbReference type="CDD" id="cd05535">
    <property type="entry name" value="POLBc_epsilon"/>
    <property type="match status" value="1"/>
</dbReference>
<dbReference type="FunFam" id="3.30.420.10:FF:000010">
    <property type="entry name" value="DNA polymerase epsilon catalytic subunit"/>
    <property type="match status" value="1"/>
</dbReference>
<dbReference type="GO" id="GO:0045004">
    <property type="term" value="P:DNA replication proofreading"/>
    <property type="evidence" value="ECO:0007669"/>
    <property type="project" value="TreeGrafter"/>
</dbReference>
<dbReference type="Pfam" id="PF08490">
    <property type="entry name" value="DUF1744"/>
    <property type="match status" value="1"/>
</dbReference>
<dbReference type="InterPro" id="IPR029703">
    <property type="entry name" value="POL2"/>
</dbReference>
<evidence type="ECO:0000256" key="1">
    <source>
        <dbReference type="ARBA" id="ARBA00001966"/>
    </source>
</evidence>
<dbReference type="InterPro" id="IPR055191">
    <property type="entry name" value="POL2_thumb"/>
</dbReference>
<dbReference type="InterPro" id="IPR013697">
    <property type="entry name" value="DNA_pol_e_suA_C"/>
</dbReference>
<dbReference type="PANTHER" id="PTHR10670:SF0">
    <property type="entry name" value="DNA POLYMERASE EPSILON CATALYTIC SUBUNIT A"/>
    <property type="match status" value="1"/>
</dbReference>
<evidence type="ECO:0000256" key="16">
    <source>
        <dbReference type="RuleBase" id="RU365029"/>
    </source>
</evidence>
<evidence type="ECO:0000256" key="8">
    <source>
        <dbReference type="ARBA" id="ARBA00022723"/>
    </source>
</evidence>
<evidence type="ECO:0000256" key="2">
    <source>
        <dbReference type="ARBA" id="ARBA00004123"/>
    </source>
</evidence>
<dbReference type="Pfam" id="PF03104">
    <property type="entry name" value="DNA_pol_B_exo1"/>
    <property type="match status" value="1"/>
</dbReference>
<dbReference type="Pfam" id="PF22912">
    <property type="entry name" value="zf-DPOE"/>
    <property type="match status" value="1"/>
</dbReference>
<evidence type="ECO:0000256" key="11">
    <source>
        <dbReference type="ARBA" id="ARBA00022932"/>
    </source>
</evidence>
<dbReference type="GO" id="GO:0000166">
    <property type="term" value="F:nucleotide binding"/>
    <property type="evidence" value="ECO:0007669"/>
    <property type="project" value="InterPro"/>
</dbReference>
<feature type="compositionally biased region" description="Basic and acidic residues" evidence="17">
    <location>
        <begin position="1269"/>
        <end position="1284"/>
    </location>
</feature>
<dbReference type="Proteomes" id="UP000095280">
    <property type="component" value="Unplaced"/>
</dbReference>
<evidence type="ECO:0000256" key="12">
    <source>
        <dbReference type="ARBA" id="ARBA00023004"/>
    </source>
</evidence>
<accession>A0A1I8IE70</accession>
<evidence type="ECO:0000259" key="18">
    <source>
        <dbReference type="SMART" id="SM01159"/>
    </source>
</evidence>
<comment type="subcellular location">
    <subcellularLocation>
        <location evidence="2 16">Nucleus</location>
    </subcellularLocation>
</comment>
<keyword evidence="13 16" id="KW-0411">Iron-sulfur</keyword>
<dbReference type="SUPFAM" id="SSF56672">
    <property type="entry name" value="DNA/RNA polymerases"/>
    <property type="match status" value="1"/>
</dbReference>
<keyword evidence="5 16" id="KW-0808">Transferase</keyword>
<dbReference type="InterPro" id="IPR036397">
    <property type="entry name" value="RNaseH_sf"/>
</dbReference>
<dbReference type="Gene3D" id="1.10.132.60">
    <property type="entry name" value="DNA polymerase family B, C-terminal domain"/>
    <property type="match status" value="1"/>
</dbReference>
<evidence type="ECO:0000256" key="7">
    <source>
        <dbReference type="ARBA" id="ARBA00022705"/>
    </source>
</evidence>
<feature type="compositionally biased region" description="Basic and acidic residues" evidence="17">
    <location>
        <begin position="1"/>
        <end position="13"/>
    </location>
</feature>
<evidence type="ECO:0000313" key="20">
    <source>
        <dbReference type="WBParaSite" id="maker-uti_cns_0011919-snap-gene-0.4-mRNA-1"/>
    </source>
</evidence>
<evidence type="ECO:0000256" key="15">
    <source>
        <dbReference type="ARBA" id="ARBA00023242"/>
    </source>
</evidence>
<feature type="domain" description="DNA polymerase epsilon catalytic subunit A C-terminal" evidence="18">
    <location>
        <begin position="1660"/>
        <end position="2099"/>
    </location>
</feature>
<protein>
    <recommendedName>
        <fullName evidence="16">DNA polymerase epsilon catalytic subunit</fullName>
        <ecNumber evidence="16">2.7.7.7</ecNumber>
    </recommendedName>
</protein>
<comment type="function">
    <text evidence="16">DNA polymerase II participates in chromosomal DNA replication.</text>
</comment>
<organism evidence="19 20">
    <name type="scientific">Macrostomum lignano</name>
    <dbReference type="NCBI Taxonomy" id="282301"/>
    <lineage>
        <taxon>Eukaryota</taxon>
        <taxon>Metazoa</taxon>
        <taxon>Spiralia</taxon>
        <taxon>Lophotrochozoa</taxon>
        <taxon>Platyhelminthes</taxon>
        <taxon>Rhabditophora</taxon>
        <taxon>Macrostomorpha</taxon>
        <taxon>Macrostomida</taxon>
        <taxon>Macrostomidae</taxon>
        <taxon>Macrostomum</taxon>
    </lineage>
</organism>
<comment type="cofactor">
    <cofactor evidence="1 16">
        <name>[4Fe-4S] cluster</name>
        <dbReference type="ChEBI" id="CHEBI:49883"/>
    </cofactor>
</comment>
<dbReference type="GO" id="GO:0006287">
    <property type="term" value="P:base-excision repair, gap-filling"/>
    <property type="evidence" value="ECO:0007669"/>
    <property type="project" value="TreeGrafter"/>
</dbReference>
<evidence type="ECO:0000256" key="6">
    <source>
        <dbReference type="ARBA" id="ARBA00022695"/>
    </source>
</evidence>
<dbReference type="CDD" id="cd05779">
    <property type="entry name" value="DNA_polB_epsilon_exo"/>
    <property type="match status" value="1"/>
</dbReference>
<dbReference type="SMART" id="SM00486">
    <property type="entry name" value="POLBc"/>
    <property type="match status" value="1"/>
</dbReference>
<dbReference type="GO" id="GO:0006272">
    <property type="term" value="P:leading strand elongation"/>
    <property type="evidence" value="ECO:0007669"/>
    <property type="project" value="TreeGrafter"/>
</dbReference>
<feature type="region of interest" description="Disordered" evidence="17">
    <location>
        <begin position="1366"/>
        <end position="1397"/>
    </location>
</feature>
<dbReference type="FunFam" id="1.10.287.690:FF:000005">
    <property type="entry name" value="DNA polymerase epsilon catalytic subunit"/>
    <property type="match status" value="1"/>
</dbReference>
<evidence type="ECO:0000256" key="13">
    <source>
        <dbReference type="ARBA" id="ARBA00023014"/>
    </source>
</evidence>
<comment type="catalytic activity">
    <reaction evidence="16">
        <text>DNA(n) + a 2'-deoxyribonucleoside 5'-triphosphate = DNA(n+1) + diphosphate</text>
        <dbReference type="Rhea" id="RHEA:22508"/>
        <dbReference type="Rhea" id="RHEA-COMP:17339"/>
        <dbReference type="Rhea" id="RHEA-COMP:17340"/>
        <dbReference type="ChEBI" id="CHEBI:33019"/>
        <dbReference type="ChEBI" id="CHEBI:61560"/>
        <dbReference type="ChEBI" id="CHEBI:173112"/>
        <dbReference type="EC" id="2.7.7.7"/>
    </reaction>
</comment>
<dbReference type="FunFam" id="3.90.1600.10:FF:000006">
    <property type="entry name" value="DNA polymerase epsilon catalytic subunit"/>
    <property type="match status" value="1"/>
</dbReference>
<dbReference type="GO" id="GO:0003887">
    <property type="term" value="F:DNA-directed DNA polymerase activity"/>
    <property type="evidence" value="ECO:0007669"/>
    <property type="project" value="UniProtKB-KW"/>
</dbReference>
<dbReference type="GO" id="GO:0008310">
    <property type="term" value="F:single-stranded DNA 3'-5' DNA exonuclease activity"/>
    <property type="evidence" value="ECO:0007669"/>
    <property type="project" value="TreeGrafter"/>
</dbReference>
<dbReference type="GO" id="GO:0000278">
    <property type="term" value="P:mitotic cell cycle"/>
    <property type="evidence" value="ECO:0007669"/>
    <property type="project" value="TreeGrafter"/>
</dbReference>
<dbReference type="WBParaSite" id="maker-uti_cns_0011919-snap-gene-0.4-mRNA-1">
    <property type="protein sequence ID" value="maker-uti_cns_0011919-snap-gene-0.4-mRNA-1"/>
    <property type="gene ID" value="maker-uti_cns_0011919-snap-gene-0.4"/>
</dbReference>
<evidence type="ECO:0000256" key="3">
    <source>
        <dbReference type="ARBA" id="ARBA00005755"/>
    </source>
</evidence>
<reference evidence="20" key="1">
    <citation type="submission" date="2016-11" db="UniProtKB">
        <authorList>
            <consortium name="WormBaseParasite"/>
        </authorList>
    </citation>
    <scope>IDENTIFICATION</scope>
</reference>
<dbReference type="Gene3D" id="3.30.342.10">
    <property type="entry name" value="DNA Polymerase, chain B, domain 1"/>
    <property type="match status" value="1"/>
</dbReference>
<dbReference type="FunFam" id="1.10.132.60:FF:000002">
    <property type="entry name" value="DNA polymerase epsilon catalytic subunit"/>
    <property type="match status" value="1"/>
</dbReference>
<evidence type="ECO:0000256" key="5">
    <source>
        <dbReference type="ARBA" id="ARBA00022679"/>
    </source>
</evidence>
<name>A0A1I8IE70_9PLAT</name>
<feature type="region of interest" description="Disordered" evidence="17">
    <location>
        <begin position="717"/>
        <end position="737"/>
    </location>
</feature>
<dbReference type="InterPro" id="IPR043502">
    <property type="entry name" value="DNA/RNA_pol_sf"/>
</dbReference>
<evidence type="ECO:0000313" key="19">
    <source>
        <dbReference type="Proteomes" id="UP000095280"/>
    </source>
</evidence>
<keyword evidence="8 16" id="KW-0479">Metal-binding</keyword>
<dbReference type="EC" id="2.7.7.7" evidence="16"/>
<proteinExistence type="inferred from homology"/>
<feature type="compositionally biased region" description="Low complexity" evidence="17">
    <location>
        <begin position="717"/>
        <end position="733"/>
    </location>
</feature>
<keyword evidence="4 16" id="KW-0004">4Fe-4S</keyword>
<evidence type="ECO:0000256" key="9">
    <source>
        <dbReference type="ARBA" id="ARBA00022771"/>
    </source>
</evidence>
<feature type="region of interest" description="Disordered" evidence="17">
    <location>
        <begin position="1235"/>
        <end position="1287"/>
    </location>
</feature>
<dbReference type="Pfam" id="PF23250">
    <property type="entry name" value="zf_DPOE_2"/>
    <property type="match status" value="1"/>
</dbReference>
<keyword evidence="6 16" id="KW-0548">Nucleotidyltransferase</keyword>
<dbReference type="GO" id="GO:0006297">
    <property type="term" value="P:nucleotide-excision repair, DNA gap filling"/>
    <property type="evidence" value="ECO:0007669"/>
    <property type="project" value="TreeGrafter"/>
</dbReference>
<evidence type="ECO:0000256" key="17">
    <source>
        <dbReference type="SAM" id="MobiDB-lite"/>
    </source>
</evidence>
<evidence type="ECO:0000256" key="14">
    <source>
        <dbReference type="ARBA" id="ARBA00023125"/>
    </source>
</evidence>
<feature type="region of interest" description="Disordered" evidence="17">
    <location>
        <begin position="2107"/>
        <end position="2127"/>
    </location>
</feature>